<evidence type="ECO:0000256" key="3">
    <source>
        <dbReference type="ARBA" id="ARBA00022737"/>
    </source>
</evidence>
<dbReference type="Proteomes" id="UP000305888">
    <property type="component" value="Chromosome"/>
</dbReference>
<evidence type="ECO:0000256" key="4">
    <source>
        <dbReference type="ARBA" id="ARBA00022803"/>
    </source>
</evidence>
<comment type="similarity">
    <text evidence="1">Belongs to the TTC38 family.</text>
</comment>
<gene>
    <name evidence="5" type="ORF">FDP22_15325</name>
</gene>
<keyword evidence="3" id="KW-0677">Repeat</keyword>
<proteinExistence type="inferred from homology"/>
<dbReference type="InterPro" id="IPR011990">
    <property type="entry name" value="TPR-like_helical_dom_sf"/>
</dbReference>
<dbReference type="InterPro" id="IPR033891">
    <property type="entry name" value="TTC38"/>
</dbReference>
<sequence>MQTDLNGLDTPLSDAAALTAWNRVQLGALSHAASTGPALEELLAASPGFALGHAVKGLFLVSLCRSELTLAATRAAAAARAALETEAHPRAAAFLDALDYCLSGHHAAGALTLESWLFTCPRDALAMKLAQGLRFLTGNPRAMLCAAETLLPQWEDHPARGYLLGCHAFALEEAGAYEQAEASGRAALDLAPDDAWGLHAVAHVLDMTGRAAEGVRWLAGRSAQWRHCNNFGYHVWWHLALFHIDRGATGPALDLYDRQVRPEHTDDFRDIANAASLLLRLEFEGVSVGPRWEELARLAAARVDDGALVFADLHYQLALVRAGRVAEAEALAARLAREASRPGHDQHEVAGLSGVPLARGLLQFREGAYGAAARSLVQGLAGAQALGGSHAQRDLFQRLAIEAALRAGATDTALALLARRTAGRGASDGYAARVRDRVQAHSRTLAAGGLAAE</sequence>
<dbReference type="OrthoDB" id="9815900at2"/>
<evidence type="ECO:0000313" key="5">
    <source>
        <dbReference type="EMBL" id="QDL93034.1"/>
    </source>
</evidence>
<dbReference type="PANTHER" id="PTHR16263:SF4">
    <property type="entry name" value="TETRATRICOPEPTIDE REPEAT PROTEIN 38"/>
    <property type="match status" value="1"/>
</dbReference>
<dbReference type="RefSeq" id="WP_138574962.1">
    <property type="nucleotide sequence ID" value="NZ_CP040818.1"/>
</dbReference>
<accession>A0A5B8FZB8</accession>
<reference evidence="5 6" key="1">
    <citation type="submission" date="2019-06" db="EMBL/GenBank/DDBJ databases">
        <title>Genome sequence of Rhodobacteraceae bacterium D4M1.</title>
        <authorList>
            <person name="Cao J."/>
        </authorList>
    </citation>
    <scope>NUCLEOTIDE SEQUENCE [LARGE SCALE GENOMIC DNA]</scope>
    <source>
        <strain evidence="5 6">D4M1</strain>
    </source>
</reference>
<dbReference type="EMBL" id="CP040818">
    <property type="protein sequence ID" value="QDL93034.1"/>
    <property type="molecule type" value="Genomic_DNA"/>
</dbReference>
<dbReference type="KEGG" id="ppru:FDP22_15325"/>
<dbReference type="CDD" id="cd05804">
    <property type="entry name" value="StaR_like"/>
    <property type="match status" value="1"/>
</dbReference>
<protein>
    <recommendedName>
        <fullName evidence="2">Tetratricopeptide repeat protein 38</fullName>
    </recommendedName>
</protein>
<dbReference type="AlphaFoldDB" id="A0A5B8FZB8"/>
<keyword evidence="6" id="KW-1185">Reference proteome</keyword>
<evidence type="ECO:0000256" key="1">
    <source>
        <dbReference type="ARBA" id="ARBA00005857"/>
    </source>
</evidence>
<keyword evidence="4" id="KW-0802">TPR repeat</keyword>
<name>A0A5B8FZB8_9RHOB</name>
<dbReference type="SUPFAM" id="SSF48452">
    <property type="entry name" value="TPR-like"/>
    <property type="match status" value="1"/>
</dbReference>
<dbReference type="PANTHER" id="PTHR16263">
    <property type="entry name" value="TETRATRICOPEPTIDE REPEAT PROTEIN 38"/>
    <property type="match status" value="1"/>
</dbReference>
<dbReference type="Gene3D" id="1.25.40.10">
    <property type="entry name" value="Tetratricopeptide repeat domain"/>
    <property type="match status" value="1"/>
</dbReference>
<evidence type="ECO:0000313" key="6">
    <source>
        <dbReference type="Proteomes" id="UP000305888"/>
    </source>
</evidence>
<organism evidence="5 6">
    <name type="scientific">Paroceanicella profunda</name>
    <dbReference type="NCBI Taxonomy" id="2579971"/>
    <lineage>
        <taxon>Bacteria</taxon>
        <taxon>Pseudomonadati</taxon>
        <taxon>Pseudomonadota</taxon>
        <taxon>Alphaproteobacteria</taxon>
        <taxon>Rhodobacterales</taxon>
        <taxon>Paracoccaceae</taxon>
        <taxon>Paroceanicella</taxon>
    </lineage>
</organism>
<evidence type="ECO:0000256" key="2">
    <source>
        <dbReference type="ARBA" id="ARBA00019992"/>
    </source>
</evidence>